<keyword evidence="3" id="KW-0378">Hydrolase</keyword>
<organism evidence="3 4">
    <name type="scientific">Thermomonospora umbrina</name>
    <dbReference type="NCBI Taxonomy" id="111806"/>
    <lineage>
        <taxon>Bacteria</taxon>
        <taxon>Bacillati</taxon>
        <taxon>Actinomycetota</taxon>
        <taxon>Actinomycetes</taxon>
        <taxon>Streptosporangiales</taxon>
        <taxon>Thermomonosporaceae</taxon>
        <taxon>Thermomonospora</taxon>
    </lineage>
</organism>
<evidence type="ECO:0000256" key="1">
    <source>
        <dbReference type="ARBA" id="ARBA00010613"/>
    </source>
</evidence>
<comment type="caution">
    <text evidence="3">The sequence shown here is derived from an EMBL/GenBank/DDBJ whole genome shotgun (WGS) entry which is preliminary data.</text>
</comment>
<evidence type="ECO:0000313" key="4">
    <source>
        <dbReference type="Proteomes" id="UP000256661"/>
    </source>
</evidence>
<dbReference type="PROSITE" id="PS50263">
    <property type="entry name" value="CN_HYDROLASE"/>
    <property type="match status" value="1"/>
</dbReference>
<comment type="similarity">
    <text evidence="1">Belongs to the carbon-nitrogen hydrolase superfamily. NIT1/NIT2 family.</text>
</comment>
<proteinExistence type="inferred from homology"/>
<dbReference type="AlphaFoldDB" id="A0A3D9SVM7"/>
<dbReference type="InterPro" id="IPR003010">
    <property type="entry name" value="C-N_Hydrolase"/>
</dbReference>
<feature type="domain" description="CN hydrolase" evidence="2">
    <location>
        <begin position="1"/>
        <end position="240"/>
    </location>
</feature>
<dbReference type="Gene3D" id="3.60.110.10">
    <property type="entry name" value="Carbon-nitrogen hydrolase"/>
    <property type="match status" value="1"/>
</dbReference>
<evidence type="ECO:0000313" key="3">
    <source>
        <dbReference type="EMBL" id="REE99637.1"/>
    </source>
</evidence>
<dbReference type="Pfam" id="PF00795">
    <property type="entry name" value="CN_hydrolase"/>
    <property type="match status" value="1"/>
</dbReference>
<gene>
    <name evidence="3" type="ORF">DFJ69_5150</name>
</gene>
<dbReference type="EMBL" id="QTTT01000001">
    <property type="protein sequence ID" value="REE99637.1"/>
    <property type="molecule type" value="Genomic_DNA"/>
</dbReference>
<dbReference type="PROSITE" id="PS01227">
    <property type="entry name" value="UPF0012"/>
    <property type="match status" value="1"/>
</dbReference>
<dbReference type="InterPro" id="IPR036526">
    <property type="entry name" value="C-N_Hydrolase_sf"/>
</dbReference>
<sequence length="261" mass="28160">MAMCQIQVGDDPDENLRQVREALALAGDVDLAVFPEAVHLRFGNDLAKVAEPLDGAFVGELRRAAREHGTALVAGVFEPADGDRVYNTAVAIDAAGDLVASYRKMHLFDAFGDRESDRVAAGDWPVVVDLAGVRLGLITCYDVRFPELARALVERGADVLVVIAAWGQGVFKEEHWTTLVRARAIENTVWVVAVDKAPDRSRPLSGGPGGVGRSMLIDPMGTVLADLGPFPSVRVGEIDTRVTEHVRGILPALAHRRRDVL</sequence>
<reference evidence="3 4" key="1">
    <citation type="submission" date="2018-08" db="EMBL/GenBank/DDBJ databases">
        <title>Sequencing the genomes of 1000 actinobacteria strains.</title>
        <authorList>
            <person name="Klenk H.-P."/>
        </authorList>
    </citation>
    <scope>NUCLEOTIDE SEQUENCE [LARGE SCALE GENOMIC DNA]</scope>
    <source>
        <strain evidence="3 4">DSM 43927</strain>
    </source>
</reference>
<name>A0A3D9SVM7_9ACTN</name>
<protein>
    <submittedName>
        <fullName evidence="3">Putative amidohydrolase</fullName>
    </submittedName>
</protein>
<keyword evidence="4" id="KW-1185">Reference proteome</keyword>
<dbReference type="CDD" id="cd07581">
    <property type="entry name" value="nitrilase_3"/>
    <property type="match status" value="1"/>
</dbReference>
<dbReference type="InterPro" id="IPR001110">
    <property type="entry name" value="UPF0012_CS"/>
</dbReference>
<dbReference type="PANTHER" id="PTHR23088:SF27">
    <property type="entry name" value="DEAMINATED GLUTATHIONE AMIDASE"/>
    <property type="match status" value="1"/>
</dbReference>
<dbReference type="PANTHER" id="PTHR23088">
    <property type="entry name" value="NITRILASE-RELATED"/>
    <property type="match status" value="1"/>
</dbReference>
<accession>A0A3D9SVM7</accession>
<evidence type="ECO:0000259" key="2">
    <source>
        <dbReference type="PROSITE" id="PS50263"/>
    </source>
</evidence>
<dbReference type="SUPFAM" id="SSF56317">
    <property type="entry name" value="Carbon-nitrogen hydrolase"/>
    <property type="match status" value="1"/>
</dbReference>
<dbReference type="Proteomes" id="UP000256661">
    <property type="component" value="Unassembled WGS sequence"/>
</dbReference>
<dbReference type="GO" id="GO:0016787">
    <property type="term" value="F:hydrolase activity"/>
    <property type="evidence" value="ECO:0007669"/>
    <property type="project" value="UniProtKB-KW"/>
</dbReference>